<dbReference type="EMBL" id="WRPP01000002">
    <property type="protein sequence ID" value="MVU78163.1"/>
    <property type="molecule type" value="Genomic_DNA"/>
</dbReference>
<dbReference type="Gene3D" id="3.90.25.10">
    <property type="entry name" value="UDP-galactose 4-epimerase, domain 1"/>
    <property type="match status" value="1"/>
</dbReference>
<feature type="domain" description="NAD(P)-binding" evidence="1">
    <location>
        <begin position="98"/>
        <end position="241"/>
    </location>
</feature>
<dbReference type="InterPro" id="IPR016040">
    <property type="entry name" value="NAD(P)-bd_dom"/>
</dbReference>
<evidence type="ECO:0000313" key="3">
    <source>
        <dbReference type="Proteomes" id="UP000466794"/>
    </source>
</evidence>
<dbReference type="AlphaFoldDB" id="A0A7K1UUX2"/>
<sequence>MQQLPVGVSGPTRYRQSAAPELVATPTGVEFAWRPDRGHAGHMGDRTERCAVAATSPTVLVCLHSERQRRQDRRLGAAWAGSARWRQLFMGKTYVVCGASGRVGLLVAQHLLAQGHRVRAVTRDPSRLDWLAAQGAQVCGGSIQDPGFLTEVMRGADAAFVLTPVDTTQQDVNRVQRRVIDATTTGIRESGVGHVVLLSSWGAELAEPVGGIIACHWFEEKLNTIDGLNVVHLRPVWFMENFLWNIGLIKTAGINGSVVAPHTSFPMIATPDIASVAADYLGSLSFEGRSVRYLNGARDYTLVEATRILGAAIDRPGLRYSRMPQVVLEKGMVDSGGLTPGAAEFVTEIGLGISSRLVHAEPRSAANTTPTTLETFAGEVFAPAYHAAPDAPLRARVGGAALRAMLTAIGRRPV</sequence>
<dbReference type="SUPFAM" id="SSF51735">
    <property type="entry name" value="NAD(P)-binding Rossmann-fold domains"/>
    <property type="match status" value="1"/>
</dbReference>
<reference evidence="2 3" key="1">
    <citation type="submission" date="2019-12" db="EMBL/GenBank/DDBJ databases">
        <title>Nocardia sp. nov. ET3-3 isolated from soil.</title>
        <authorList>
            <person name="Kanchanasin P."/>
            <person name="Tanasupawat S."/>
            <person name="Yuki M."/>
            <person name="Kudo T."/>
        </authorList>
    </citation>
    <scope>NUCLEOTIDE SEQUENCE [LARGE SCALE GENOMIC DNA]</scope>
    <source>
        <strain evidence="2 3">ET3-3</strain>
    </source>
</reference>
<evidence type="ECO:0000313" key="2">
    <source>
        <dbReference type="EMBL" id="MVU78163.1"/>
    </source>
</evidence>
<dbReference type="PANTHER" id="PTHR43162">
    <property type="match status" value="1"/>
</dbReference>
<accession>A0A7K1UUX2</accession>
<evidence type="ECO:0000259" key="1">
    <source>
        <dbReference type="Pfam" id="PF13460"/>
    </source>
</evidence>
<dbReference type="Pfam" id="PF13460">
    <property type="entry name" value="NAD_binding_10"/>
    <property type="match status" value="1"/>
</dbReference>
<dbReference type="InterPro" id="IPR051604">
    <property type="entry name" value="Ergot_Alk_Oxidoreductase"/>
</dbReference>
<name>A0A7K1UUX2_9NOCA</name>
<comment type="caution">
    <text evidence="2">The sequence shown here is derived from an EMBL/GenBank/DDBJ whole genome shotgun (WGS) entry which is preliminary data.</text>
</comment>
<dbReference type="PANTHER" id="PTHR43162:SF1">
    <property type="entry name" value="PRESTALK A DIFFERENTIATION PROTEIN A"/>
    <property type="match status" value="1"/>
</dbReference>
<organism evidence="2 3">
    <name type="scientific">Nocardia terrae</name>
    <dbReference type="NCBI Taxonomy" id="2675851"/>
    <lineage>
        <taxon>Bacteria</taxon>
        <taxon>Bacillati</taxon>
        <taxon>Actinomycetota</taxon>
        <taxon>Actinomycetes</taxon>
        <taxon>Mycobacteriales</taxon>
        <taxon>Nocardiaceae</taxon>
        <taxon>Nocardia</taxon>
    </lineage>
</organism>
<gene>
    <name evidence="2" type="ORF">GPX89_13020</name>
</gene>
<dbReference type="Proteomes" id="UP000466794">
    <property type="component" value="Unassembled WGS sequence"/>
</dbReference>
<proteinExistence type="predicted"/>
<keyword evidence="3" id="KW-1185">Reference proteome</keyword>
<dbReference type="InterPro" id="IPR036291">
    <property type="entry name" value="NAD(P)-bd_dom_sf"/>
</dbReference>
<protein>
    <submittedName>
        <fullName evidence="2">NAD(P)H-binding protein</fullName>
    </submittedName>
</protein>
<dbReference type="Gene3D" id="3.40.50.720">
    <property type="entry name" value="NAD(P)-binding Rossmann-like Domain"/>
    <property type="match status" value="1"/>
</dbReference>